<evidence type="ECO:0000313" key="2">
    <source>
        <dbReference type="EMBL" id="MDC3424750.1"/>
    </source>
</evidence>
<dbReference type="EMBL" id="JAMQKB010000008">
    <property type="protein sequence ID" value="MDC3424750.1"/>
    <property type="molecule type" value="Genomic_DNA"/>
</dbReference>
<keyword evidence="3" id="KW-1185">Reference proteome</keyword>
<proteinExistence type="predicted"/>
<accession>A0A9X4ANP9</accession>
<protein>
    <submittedName>
        <fullName evidence="2">Spore coat protein</fullName>
    </submittedName>
</protein>
<dbReference type="Pfam" id="PF11122">
    <property type="entry name" value="Spore-coat_CotD"/>
    <property type="match status" value="1"/>
</dbReference>
<keyword evidence="2" id="KW-0946">Virion</keyword>
<dbReference type="Proteomes" id="UP001145050">
    <property type="component" value="Unassembled WGS sequence"/>
</dbReference>
<evidence type="ECO:0000256" key="1">
    <source>
        <dbReference type="SAM" id="MobiDB-lite"/>
    </source>
</evidence>
<dbReference type="AlphaFoldDB" id="A0A9X4ANP9"/>
<feature type="region of interest" description="Disordered" evidence="1">
    <location>
        <begin position="83"/>
        <end position="128"/>
    </location>
</feature>
<reference evidence="2" key="1">
    <citation type="submission" date="2022-06" db="EMBL/GenBank/DDBJ databases">
        <title>Aquibacillus sp. a new bacterium isolated from soil saline samples.</title>
        <authorList>
            <person name="Galisteo C."/>
            <person name="De La Haba R."/>
            <person name="Sanchez-Porro C."/>
            <person name="Ventosa A."/>
        </authorList>
    </citation>
    <scope>NUCLEOTIDE SEQUENCE</scope>
    <source>
        <strain evidence="2">3ASR75-11</strain>
    </source>
</reference>
<organism evidence="2 3">
    <name type="scientific">Terrihalobacillus insolitus</name>
    <dbReference type="NCBI Taxonomy" id="2950438"/>
    <lineage>
        <taxon>Bacteria</taxon>
        <taxon>Bacillati</taxon>
        <taxon>Bacillota</taxon>
        <taxon>Bacilli</taxon>
        <taxon>Bacillales</taxon>
        <taxon>Bacillaceae</taxon>
        <taxon>Terrihalobacillus</taxon>
    </lineage>
</organism>
<keyword evidence="2" id="KW-0167">Capsid protein</keyword>
<comment type="caution">
    <text evidence="2">The sequence shown here is derived from an EMBL/GenBank/DDBJ whole genome shotgun (WGS) entry which is preliminary data.</text>
</comment>
<gene>
    <name evidence="2" type="ORF">NC797_09535</name>
</gene>
<sequence>MAHHGPFVPHHGYMGPVKRIVHPTKHCEVHRDHVEHVEHVHPTHTTIVNHHLVKNHHLHPFYESVANTYNSIDINEGPIYHHHAPPFAPSVPPTGPEVESPKINPKFGPNPMPSKADGFSEKKPKNWW</sequence>
<evidence type="ECO:0000313" key="3">
    <source>
        <dbReference type="Proteomes" id="UP001145050"/>
    </source>
</evidence>
<name>A0A9X4ANP9_9BACI</name>
<dbReference type="InterPro" id="IPR020108">
    <property type="entry name" value="Spore_coat_CotD"/>
</dbReference>
<dbReference type="RefSeq" id="WP_272436552.1">
    <property type="nucleotide sequence ID" value="NZ_JAMQKB010000008.1"/>
</dbReference>
<feature type="compositionally biased region" description="Pro residues" evidence="1">
    <location>
        <begin position="86"/>
        <end position="95"/>
    </location>
</feature>
<feature type="compositionally biased region" description="Basic and acidic residues" evidence="1">
    <location>
        <begin position="118"/>
        <end position="128"/>
    </location>
</feature>